<dbReference type="Proteomes" id="UP000649799">
    <property type="component" value="Unassembled WGS sequence"/>
</dbReference>
<dbReference type="EMBL" id="JAANYN010000001">
    <property type="protein sequence ID" value="NHE55883.1"/>
    <property type="molecule type" value="Genomic_DNA"/>
</dbReference>
<proteinExistence type="predicted"/>
<sequence length="97" mass="11202">METLEKEVMVLEKEQVLGLRFSTADVLSEEASIKQRYLDLQRSQILGNISRGKVWIYFETADKQAFKIYTTIWAVGDRFISLKRGITIPIGSIYKID</sequence>
<name>A0ABX0H4T7_9BACT</name>
<organism evidence="1 2">
    <name type="scientific">Cyclobacterium plantarum</name>
    <dbReference type="NCBI Taxonomy" id="2716263"/>
    <lineage>
        <taxon>Bacteria</taxon>
        <taxon>Pseudomonadati</taxon>
        <taxon>Bacteroidota</taxon>
        <taxon>Cytophagia</taxon>
        <taxon>Cytophagales</taxon>
        <taxon>Cyclobacteriaceae</taxon>
        <taxon>Cyclobacterium</taxon>
    </lineage>
</organism>
<evidence type="ECO:0000313" key="2">
    <source>
        <dbReference type="Proteomes" id="UP000649799"/>
    </source>
</evidence>
<reference evidence="1 2" key="1">
    <citation type="submission" date="2020-03" db="EMBL/GenBank/DDBJ databases">
        <title>Cyclobacterium plantarum sp. nov., a marine bacterium isolated from a coastal-marine wetland.</title>
        <authorList>
            <person name="Sanchez-Porro C."/>
            <person name="Ventosa A."/>
            <person name="Amoozegar M."/>
        </authorList>
    </citation>
    <scope>NUCLEOTIDE SEQUENCE [LARGE SCALE GENOMIC DNA]</scope>
    <source>
        <strain evidence="1 2">GBPx2</strain>
    </source>
</reference>
<evidence type="ECO:0000313" key="1">
    <source>
        <dbReference type="EMBL" id="NHE55883.1"/>
    </source>
</evidence>
<protein>
    <submittedName>
        <fullName evidence="1">Uncharacterized protein</fullName>
    </submittedName>
</protein>
<dbReference type="RefSeq" id="WP_166143168.1">
    <property type="nucleotide sequence ID" value="NZ_JAANYN010000001.1"/>
</dbReference>
<accession>A0ABX0H4T7</accession>
<comment type="caution">
    <text evidence="1">The sequence shown here is derived from an EMBL/GenBank/DDBJ whole genome shotgun (WGS) entry which is preliminary data.</text>
</comment>
<gene>
    <name evidence="1" type="ORF">G9Q97_03535</name>
</gene>
<keyword evidence="2" id="KW-1185">Reference proteome</keyword>